<dbReference type="InterPro" id="IPR051599">
    <property type="entry name" value="Cell_Envelope_Assoc"/>
</dbReference>
<evidence type="ECO:0000259" key="1">
    <source>
        <dbReference type="Pfam" id="PF02698"/>
    </source>
</evidence>
<dbReference type="Pfam" id="PF02698">
    <property type="entry name" value="DUF218"/>
    <property type="match status" value="1"/>
</dbReference>
<dbReference type="CDD" id="cd06259">
    <property type="entry name" value="YdcF-like"/>
    <property type="match status" value="1"/>
</dbReference>
<name>A0ABQ5S6H7_9CHLO</name>
<accession>A0ABQ5S6H7</accession>
<dbReference type="PANTHER" id="PTHR30336:SF20">
    <property type="entry name" value="DUF218 DOMAIN-CONTAINING PROTEIN"/>
    <property type="match status" value="1"/>
</dbReference>
<organism evidence="2 3">
    <name type="scientific">Volvox africanus</name>
    <dbReference type="NCBI Taxonomy" id="51714"/>
    <lineage>
        <taxon>Eukaryota</taxon>
        <taxon>Viridiplantae</taxon>
        <taxon>Chlorophyta</taxon>
        <taxon>core chlorophytes</taxon>
        <taxon>Chlorophyceae</taxon>
        <taxon>CS clade</taxon>
        <taxon>Chlamydomonadales</taxon>
        <taxon>Volvocaceae</taxon>
        <taxon>Volvox</taxon>
    </lineage>
</organism>
<dbReference type="EMBL" id="BSDZ01000024">
    <property type="protein sequence ID" value="GLI65520.1"/>
    <property type="molecule type" value="Genomic_DNA"/>
</dbReference>
<keyword evidence="3" id="KW-1185">Reference proteome</keyword>
<sequence>MYKLALFSTAGALLAVAVSHTYVRWLHALLGARSPKLPEDAVADVAIVLGYALFRGFAVAPTRNGSLTEPLKGRVQAGVDAFRRGRARHLLFSGSHPGGVVVRRTEANVMREYAEGLMLSGREAVPADRWLEEDASTSTYENALFSLAICQQKGWKTLLVVTSPFHQLRSELVFRRLVLELAAKDAAAGRAKTGGMTAGRAEGSGAMKVFMARTAMFPHAGYFSPLANQLIDLWDWARELLALAYYFLKGRL</sequence>
<dbReference type="InterPro" id="IPR014729">
    <property type="entry name" value="Rossmann-like_a/b/a_fold"/>
</dbReference>
<comment type="caution">
    <text evidence="2">The sequence shown here is derived from an EMBL/GenBank/DDBJ whole genome shotgun (WGS) entry which is preliminary data.</text>
</comment>
<protein>
    <recommendedName>
        <fullName evidence="1">DUF218 domain-containing protein</fullName>
    </recommendedName>
</protein>
<feature type="domain" description="DUF218" evidence="1">
    <location>
        <begin position="44"/>
        <end position="179"/>
    </location>
</feature>
<proteinExistence type="predicted"/>
<gene>
    <name evidence="2" type="ORF">VaNZ11_009075</name>
</gene>
<dbReference type="InterPro" id="IPR003848">
    <property type="entry name" value="DUF218"/>
</dbReference>
<reference evidence="2 3" key="1">
    <citation type="journal article" date="2023" name="IScience">
        <title>Expanded male sex-determining region conserved during the evolution of homothallism in the green alga Volvox.</title>
        <authorList>
            <person name="Yamamoto K."/>
            <person name="Matsuzaki R."/>
            <person name="Mahakham W."/>
            <person name="Heman W."/>
            <person name="Sekimoto H."/>
            <person name="Kawachi M."/>
            <person name="Minakuchi Y."/>
            <person name="Toyoda A."/>
            <person name="Nozaki H."/>
        </authorList>
    </citation>
    <scope>NUCLEOTIDE SEQUENCE [LARGE SCALE GENOMIC DNA]</scope>
    <source>
        <strain evidence="2 3">NIES-4468</strain>
    </source>
</reference>
<dbReference type="PANTHER" id="PTHR30336">
    <property type="entry name" value="INNER MEMBRANE PROTEIN, PROBABLE PERMEASE"/>
    <property type="match status" value="1"/>
</dbReference>
<evidence type="ECO:0000313" key="2">
    <source>
        <dbReference type="EMBL" id="GLI65520.1"/>
    </source>
</evidence>
<evidence type="ECO:0000313" key="3">
    <source>
        <dbReference type="Proteomes" id="UP001165090"/>
    </source>
</evidence>
<dbReference type="Gene3D" id="3.40.50.620">
    <property type="entry name" value="HUPs"/>
    <property type="match status" value="1"/>
</dbReference>
<dbReference type="Proteomes" id="UP001165090">
    <property type="component" value="Unassembled WGS sequence"/>
</dbReference>